<reference evidence="2" key="1">
    <citation type="submission" date="2015-01" db="EMBL/GenBank/DDBJ databases">
        <authorList>
            <person name="Aksoy S."/>
            <person name="Warren W."/>
            <person name="Wilson R.K."/>
        </authorList>
    </citation>
    <scope>NUCLEOTIDE SEQUENCE [LARGE SCALE GENOMIC DNA]</scope>
    <source>
        <strain evidence="2">IAEA</strain>
    </source>
</reference>
<name>A0A1B0B0P1_9MUSC</name>
<reference evidence="1" key="2">
    <citation type="submission" date="2020-05" db="UniProtKB">
        <authorList>
            <consortium name="EnsemblMetazoa"/>
        </authorList>
    </citation>
    <scope>IDENTIFICATION</scope>
    <source>
        <strain evidence="1">IAEA</strain>
    </source>
</reference>
<evidence type="ECO:0000313" key="2">
    <source>
        <dbReference type="Proteomes" id="UP000092460"/>
    </source>
</evidence>
<organism evidence="1 2">
    <name type="scientific">Glossina palpalis gambiensis</name>
    <dbReference type="NCBI Taxonomy" id="67801"/>
    <lineage>
        <taxon>Eukaryota</taxon>
        <taxon>Metazoa</taxon>
        <taxon>Ecdysozoa</taxon>
        <taxon>Arthropoda</taxon>
        <taxon>Hexapoda</taxon>
        <taxon>Insecta</taxon>
        <taxon>Pterygota</taxon>
        <taxon>Neoptera</taxon>
        <taxon>Endopterygota</taxon>
        <taxon>Diptera</taxon>
        <taxon>Brachycera</taxon>
        <taxon>Muscomorpha</taxon>
        <taxon>Hippoboscoidea</taxon>
        <taxon>Glossinidae</taxon>
        <taxon>Glossina</taxon>
    </lineage>
</organism>
<dbReference type="EMBL" id="JXJN01006799">
    <property type="status" value="NOT_ANNOTATED_CDS"/>
    <property type="molecule type" value="Genomic_DNA"/>
</dbReference>
<sequence>MMTICSMKASTVNNLNNVGILLYQKKYFWSINNITTSYKGKCKHSCSRVNTFRKYILRTTPNLHSLHIQQSKNKSLLSLPIEMHL</sequence>
<accession>A0A1B0B0P1</accession>
<protein>
    <submittedName>
        <fullName evidence="1">Uncharacterized protein</fullName>
    </submittedName>
</protein>
<keyword evidence="2" id="KW-1185">Reference proteome</keyword>
<dbReference type="EnsemblMetazoa" id="GPPI014940-RA">
    <property type="protein sequence ID" value="GPPI014940-PA"/>
    <property type="gene ID" value="GPPI014940"/>
</dbReference>
<proteinExistence type="predicted"/>
<dbReference type="Proteomes" id="UP000092460">
    <property type="component" value="Unassembled WGS sequence"/>
</dbReference>
<dbReference type="VEuPathDB" id="VectorBase:GPPI014940"/>
<dbReference type="AlphaFoldDB" id="A0A1B0B0P1"/>
<evidence type="ECO:0000313" key="1">
    <source>
        <dbReference type="EnsemblMetazoa" id="GPPI014940-PA"/>
    </source>
</evidence>